<evidence type="ECO:0000256" key="1">
    <source>
        <dbReference type="SAM" id="MobiDB-lite"/>
    </source>
</evidence>
<feature type="compositionally biased region" description="Polar residues" evidence="1">
    <location>
        <begin position="139"/>
        <end position="167"/>
    </location>
</feature>
<dbReference type="AlphaFoldDB" id="A0A919UEE9"/>
<dbReference type="EMBL" id="BONQ01000083">
    <property type="protein sequence ID" value="GIG47578.1"/>
    <property type="molecule type" value="Genomic_DNA"/>
</dbReference>
<accession>A0A919UEE9</accession>
<gene>
    <name evidence="3" type="ORF">Dsi01nite_056190</name>
</gene>
<feature type="region of interest" description="Disordered" evidence="1">
    <location>
        <begin position="278"/>
        <end position="313"/>
    </location>
</feature>
<evidence type="ECO:0000256" key="2">
    <source>
        <dbReference type="SAM" id="Phobius"/>
    </source>
</evidence>
<protein>
    <recommendedName>
        <fullName evidence="5">Carboxypeptidase regulatory-like domain-containing protein</fullName>
    </recommendedName>
</protein>
<keyword evidence="2" id="KW-0812">Transmembrane</keyword>
<feature type="compositionally biased region" description="Gly residues" evidence="1">
    <location>
        <begin position="697"/>
        <end position="708"/>
    </location>
</feature>
<feature type="compositionally biased region" description="Low complexity" evidence="1">
    <location>
        <begin position="598"/>
        <end position="607"/>
    </location>
</feature>
<feature type="compositionally biased region" description="Low complexity" evidence="1">
    <location>
        <begin position="454"/>
        <end position="476"/>
    </location>
</feature>
<organism evidence="3 4">
    <name type="scientific">Dactylosporangium siamense</name>
    <dbReference type="NCBI Taxonomy" id="685454"/>
    <lineage>
        <taxon>Bacteria</taxon>
        <taxon>Bacillati</taxon>
        <taxon>Actinomycetota</taxon>
        <taxon>Actinomycetes</taxon>
        <taxon>Micromonosporales</taxon>
        <taxon>Micromonosporaceae</taxon>
        <taxon>Dactylosporangium</taxon>
    </lineage>
</organism>
<dbReference type="Gene3D" id="2.60.40.1120">
    <property type="entry name" value="Carboxypeptidase-like, regulatory domain"/>
    <property type="match status" value="1"/>
</dbReference>
<keyword evidence="2" id="KW-0472">Membrane</keyword>
<sequence>MLGRDARVKVKIRRGVDVTTHRRALLLRAGAAAVLVTGTLIATVATPAFAAVTSSVSTGSFEINPGETKNVTITLTNSDGQPDTVKVGVSVNNGNLSVKGVAATGVTGCDSGGATAECAAVVVPGNGTKDVSFQVSAKSPGNIPAGSSQQAEVSVTSPSAQGNSKVTITAKGPAAQTAPASQTVTEVSGTVTDSTTGKGVKGATVVLEDGAGKSRQATTNDAGSYRFLGTETSPIAPGNMQLSVTTNGYDAASKDIGGQAGKANTKVNIPVVPIGSTATPVAPPADEASTPAGADSQSAAPGANNTTNASNDSGSGLSSYILIALGALLVIFGIVAIVLLLRRRGDDDDEELEEEPAPRRGGGGGQRPGYRQPQADPTMVGAMGGSPTMINRGAANDATAIVRPGRANDYDVPPDPYGAPLPRAGSGYGAASAGAGYGAANGGGYNDQAGFAQGAPSAGAGYGPSSRPAVDPYGPDYGAGGGNGYGDQAGGYSAAGGAQGGGAYADSTQRWEPEAGNGYAGGQNNGGQNNGGGYNGGGANGYGAESGQNGYGGGQGGYNGGGGGNGYGADQGGYQGGGAGGYGPQAGQGGYGGGAGDGYPSAGDGYPSAGGGGYGPSAGNGYNGGQGGNGGQGDYDGPYAGRGGYEQRGGYEPAAGGQRGGYEPAAGYERDGYERVPEPPRAGNGYEGGNNNYEQRGGYGEPQGGSRGQAGNNRRSLDWLDD</sequence>
<name>A0A919UEE9_9ACTN</name>
<feature type="region of interest" description="Disordered" evidence="1">
    <location>
        <begin position="139"/>
        <end position="198"/>
    </location>
</feature>
<proteinExistence type="predicted"/>
<feature type="compositionally biased region" description="Polar residues" evidence="1">
    <location>
        <begin position="178"/>
        <end position="197"/>
    </location>
</feature>
<dbReference type="Pfam" id="PF13620">
    <property type="entry name" value="CarboxypepD_reg"/>
    <property type="match status" value="1"/>
</dbReference>
<feature type="region of interest" description="Disordered" evidence="1">
    <location>
        <begin position="346"/>
        <end position="379"/>
    </location>
</feature>
<dbReference type="SUPFAM" id="SSF49464">
    <property type="entry name" value="Carboxypeptidase regulatory domain-like"/>
    <property type="match status" value="1"/>
</dbReference>
<feature type="compositionally biased region" description="Basic and acidic residues" evidence="1">
    <location>
        <begin position="668"/>
        <end position="678"/>
    </location>
</feature>
<feature type="compositionally biased region" description="Gly residues" evidence="1">
    <location>
        <begin position="518"/>
        <end position="541"/>
    </location>
</feature>
<comment type="caution">
    <text evidence="3">The sequence shown here is derived from an EMBL/GenBank/DDBJ whole genome shotgun (WGS) entry which is preliminary data.</text>
</comment>
<reference evidence="3" key="1">
    <citation type="submission" date="2021-01" db="EMBL/GenBank/DDBJ databases">
        <title>Whole genome shotgun sequence of Dactylosporangium siamense NBRC 106093.</title>
        <authorList>
            <person name="Komaki H."/>
            <person name="Tamura T."/>
        </authorList>
    </citation>
    <scope>NUCLEOTIDE SEQUENCE</scope>
    <source>
        <strain evidence="3">NBRC 106093</strain>
    </source>
</reference>
<feature type="transmembrane region" description="Helical" evidence="2">
    <location>
        <begin position="320"/>
        <end position="341"/>
    </location>
</feature>
<feature type="compositionally biased region" description="Gly residues" evidence="1">
    <location>
        <begin position="477"/>
        <end position="503"/>
    </location>
</feature>
<evidence type="ECO:0000313" key="3">
    <source>
        <dbReference type="EMBL" id="GIG47578.1"/>
    </source>
</evidence>
<keyword evidence="4" id="KW-1185">Reference proteome</keyword>
<keyword evidence="2" id="KW-1133">Transmembrane helix</keyword>
<dbReference type="InterPro" id="IPR008969">
    <property type="entry name" value="CarboxyPept-like_regulatory"/>
</dbReference>
<evidence type="ECO:0008006" key="5">
    <source>
        <dbReference type="Google" id="ProtNLM"/>
    </source>
</evidence>
<dbReference type="Proteomes" id="UP000660611">
    <property type="component" value="Unassembled WGS sequence"/>
</dbReference>
<feature type="region of interest" description="Disordered" evidence="1">
    <location>
        <begin position="454"/>
        <end position="722"/>
    </location>
</feature>
<feature type="compositionally biased region" description="Polar residues" evidence="1">
    <location>
        <begin position="295"/>
        <end position="313"/>
    </location>
</feature>
<feature type="compositionally biased region" description="Gly residues" evidence="1">
    <location>
        <begin position="608"/>
        <end position="647"/>
    </location>
</feature>
<evidence type="ECO:0000313" key="4">
    <source>
        <dbReference type="Proteomes" id="UP000660611"/>
    </source>
</evidence>
<feature type="compositionally biased region" description="Gly residues" evidence="1">
    <location>
        <begin position="549"/>
        <end position="597"/>
    </location>
</feature>